<dbReference type="EMBL" id="CP117811">
    <property type="protein sequence ID" value="WDE96440.1"/>
    <property type="molecule type" value="Genomic_DNA"/>
</dbReference>
<protein>
    <submittedName>
        <fullName evidence="1">Uncharacterized protein</fullName>
    </submittedName>
</protein>
<proteinExistence type="predicted"/>
<sequence length="194" mass="22267">MKLSILTLFIFTSLFAYGEKNLFKDPEFKDPKKSWHLSKRAEYKNITPSYKRGVFHIVTVSSSSGQYLSLLTPVDLEVGQTYEIRMDLSAKGEGAIALYYGAYGDEEKSKGKKRDKKKSEEKNEGLGLKESITDFTAEFKTYTYHFTVLERRRSGDRQSSVRINLGDYMGDFKIKNLSLTKSDQALEKPVERKK</sequence>
<organism evidence="1 2">
    <name type="scientific">Lentisphaera profundi</name>
    <dbReference type="NCBI Taxonomy" id="1658616"/>
    <lineage>
        <taxon>Bacteria</taxon>
        <taxon>Pseudomonadati</taxon>
        <taxon>Lentisphaerota</taxon>
        <taxon>Lentisphaeria</taxon>
        <taxon>Lentisphaerales</taxon>
        <taxon>Lentisphaeraceae</taxon>
        <taxon>Lentisphaera</taxon>
    </lineage>
</organism>
<keyword evidence="2" id="KW-1185">Reference proteome</keyword>
<dbReference type="Proteomes" id="UP001214250">
    <property type="component" value="Chromosome 1"/>
</dbReference>
<dbReference type="SUPFAM" id="SSF49785">
    <property type="entry name" value="Galactose-binding domain-like"/>
    <property type="match status" value="1"/>
</dbReference>
<dbReference type="Gene3D" id="2.60.120.260">
    <property type="entry name" value="Galactose-binding domain-like"/>
    <property type="match status" value="1"/>
</dbReference>
<dbReference type="InterPro" id="IPR008979">
    <property type="entry name" value="Galactose-bd-like_sf"/>
</dbReference>
<gene>
    <name evidence="1" type="ORF">PQO03_00485</name>
</gene>
<evidence type="ECO:0000313" key="1">
    <source>
        <dbReference type="EMBL" id="WDE96440.1"/>
    </source>
</evidence>
<name>A0ABY7VQG7_9BACT</name>
<dbReference type="RefSeq" id="WP_274150506.1">
    <property type="nucleotide sequence ID" value="NZ_CP117811.1"/>
</dbReference>
<reference evidence="1 2" key="1">
    <citation type="submission" date="2023-02" db="EMBL/GenBank/DDBJ databases">
        <title>Genome sequence of Lentisphaera profundi SAORIC-696.</title>
        <authorList>
            <person name="Kim e."/>
            <person name="Cho J.-C."/>
            <person name="Choi A."/>
            <person name="Kang I."/>
        </authorList>
    </citation>
    <scope>NUCLEOTIDE SEQUENCE [LARGE SCALE GENOMIC DNA]</scope>
    <source>
        <strain evidence="1 2">SAORIC-696</strain>
    </source>
</reference>
<accession>A0ABY7VQG7</accession>
<evidence type="ECO:0000313" key="2">
    <source>
        <dbReference type="Proteomes" id="UP001214250"/>
    </source>
</evidence>